<dbReference type="EMBL" id="CP051682">
    <property type="protein sequence ID" value="QJD97315.1"/>
    <property type="molecule type" value="Genomic_DNA"/>
</dbReference>
<dbReference type="RefSeq" id="WP_169609382.1">
    <property type="nucleotide sequence ID" value="NZ_CP051682.1"/>
</dbReference>
<keyword evidence="2" id="KW-1185">Reference proteome</keyword>
<protein>
    <submittedName>
        <fullName evidence="1">Uncharacterized protein</fullName>
    </submittedName>
</protein>
<sequence>MNDKLSKTYLFERHTQQQVTGWAARLHYFYFFRAWGGHANDGDEFTAGISYTDKEVLKYKLIQLGFTLRSITADDPQPEWGKSYPGTEFAKFKIPISHFPELEQPGHVVIDEVPVFVWVTPQIIQFSVSGLADGNRYEVSQADFDACLKLEKLFDQLVWQSFKDERITQSAQCISTTRYPELFI</sequence>
<dbReference type="KEGG" id="mrob:HH214_16285"/>
<name>A0A7L5E2E4_9SPHI</name>
<dbReference type="Proteomes" id="UP000503278">
    <property type="component" value="Chromosome"/>
</dbReference>
<dbReference type="AlphaFoldDB" id="A0A7L5E2E4"/>
<gene>
    <name evidence="1" type="ORF">HH214_16285</name>
</gene>
<reference evidence="1 2" key="1">
    <citation type="submission" date="2020-04" db="EMBL/GenBank/DDBJ databases">
        <title>Genome sequencing of novel species.</title>
        <authorList>
            <person name="Heo J."/>
            <person name="Kim S.-J."/>
            <person name="Kim J.-S."/>
            <person name="Hong S.-B."/>
            <person name="Kwon S.-W."/>
        </authorList>
    </citation>
    <scope>NUCLEOTIDE SEQUENCE [LARGE SCALE GENOMIC DNA]</scope>
    <source>
        <strain evidence="1 2">F39-2</strain>
    </source>
</reference>
<accession>A0A7L5E2E4</accession>
<evidence type="ECO:0000313" key="2">
    <source>
        <dbReference type="Proteomes" id="UP000503278"/>
    </source>
</evidence>
<organism evidence="1 2">
    <name type="scientific">Mucilaginibacter robiniae</name>
    <dbReference type="NCBI Taxonomy" id="2728022"/>
    <lineage>
        <taxon>Bacteria</taxon>
        <taxon>Pseudomonadati</taxon>
        <taxon>Bacteroidota</taxon>
        <taxon>Sphingobacteriia</taxon>
        <taxon>Sphingobacteriales</taxon>
        <taxon>Sphingobacteriaceae</taxon>
        <taxon>Mucilaginibacter</taxon>
    </lineage>
</organism>
<evidence type="ECO:0000313" key="1">
    <source>
        <dbReference type="EMBL" id="QJD97315.1"/>
    </source>
</evidence>
<proteinExistence type="predicted"/>